<gene>
    <name evidence="1" type="ORF">DCW74_18960</name>
    <name evidence="2" type="ORF">DEB45_02020</name>
</gene>
<dbReference type="Proteomes" id="UP000264779">
    <property type="component" value="Unassembled WGS sequence"/>
</dbReference>
<dbReference type="Proteomes" id="UP000263517">
    <property type="component" value="Unassembled WGS sequence"/>
</dbReference>
<dbReference type="InterPro" id="IPR017521">
    <property type="entry name" value="Sugar_tfrase_PEP-CTERM_Stp1"/>
</dbReference>
<evidence type="ECO:0000313" key="3">
    <source>
        <dbReference type="Proteomes" id="UP000263517"/>
    </source>
</evidence>
<evidence type="ECO:0000313" key="4">
    <source>
        <dbReference type="Proteomes" id="UP000264779"/>
    </source>
</evidence>
<name>A0A358DUQ6_9ALTE</name>
<proteinExistence type="predicted"/>
<dbReference type="PANTHER" id="PTHR12526">
    <property type="entry name" value="GLYCOSYLTRANSFERASE"/>
    <property type="match status" value="1"/>
</dbReference>
<dbReference type="Pfam" id="PF13692">
    <property type="entry name" value="Glyco_trans_1_4"/>
    <property type="match status" value="1"/>
</dbReference>
<dbReference type="GO" id="GO:0016740">
    <property type="term" value="F:transferase activity"/>
    <property type="evidence" value="ECO:0007669"/>
    <property type="project" value="UniProtKB-KW"/>
</dbReference>
<dbReference type="STRING" id="589873.EP12_13825"/>
<organism evidence="2 4">
    <name type="scientific">Alteromonas australica</name>
    <dbReference type="NCBI Taxonomy" id="589873"/>
    <lineage>
        <taxon>Bacteria</taxon>
        <taxon>Pseudomonadati</taxon>
        <taxon>Pseudomonadota</taxon>
        <taxon>Gammaproteobacteria</taxon>
        <taxon>Alteromonadales</taxon>
        <taxon>Alteromonadaceae</taxon>
        <taxon>Alteromonas/Salinimonas group</taxon>
        <taxon>Alteromonas</taxon>
    </lineage>
</organism>
<dbReference type="RefSeq" id="WP_272963931.1">
    <property type="nucleotide sequence ID" value="NZ_CALBIY010000102.1"/>
</dbReference>
<dbReference type="CDD" id="cd03801">
    <property type="entry name" value="GT4_PimA-like"/>
    <property type="match status" value="1"/>
</dbReference>
<sequence>MLKMSVVAQRVPYPPNKGEKLRTYHQIARLVQLGYGVTVHALQDNEQDIANAKALSKTLGIDVHTYPLKAKWRRYLWSLARGQALSVGAFYSKGLQAKVNDLLKGQEDVVLFSASSLSYYVFSGADREGSPHLLMDFMDVDSDKWAQYASMASFPMSWVYRRESAKIKALEIKTNQQFVQTFLIANEEVTLFHNKVCHHKDVKVLGNGLDFKRFYPANTEERNSAANFLFTGVMDYKPNIDAVCWFVEHCWPAIKTHMPQATFTIAGMNPSEKIKALAKDKSIQVTGFVDDILPYFHKATAFVAPFRIARGVQNKVLQASACALPIITTSMGAEGISFASEQTMYLANTDEEFIASCIDVVNNPAGANQKAQQGYTAIREAYSWEQQLKPLEDTLASL</sequence>
<protein>
    <submittedName>
        <fullName evidence="1">Sugar transferase</fullName>
    </submittedName>
    <submittedName>
        <fullName evidence="2">TIGR03087 family PEP-CTERM/XrtA system glycosyltransferase</fullName>
    </submittedName>
</protein>
<reference evidence="3 4" key="1">
    <citation type="journal article" date="2018" name="Nat. Biotechnol.">
        <title>A standardized bacterial taxonomy based on genome phylogeny substantially revises the tree of life.</title>
        <authorList>
            <person name="Parks D.H."/>
            <person name="Chuvochina M."/>
            <person name="Waite D.W."/>
            <person name="Rinke C."/>
            <person name="Skarshewski A."/>
            <person name="Chaumeil P.A."/>
            <person name="Hugenholtz P."/>
        </authorList>
    </citation>
    <scope>NUCLEOTIDE SEQUENCE [LARGE SCALE GENOMIC DNA]</scope>
    <source>
        <strain evidence="2">UBA11621</strain>
        <strain evidence="1">UBA11978</strain>
    </source>
</reference>
<comment type="caution">
    <text evidence="2">The sequence shown here is derived from an EMBL/GenBank/DDBJ whole genome shotgun (WGS) entry which is preliminary data.</text>
</comment>
<dbReference type="NCBIfam" id="TIGR03087">
    <property type="entry name" value="stp1"/>
    <property type="match status" value="1"/>
</dbReference>
<dbReference type="AlphaFoldDB" id="A0A358DUQ6"/>
<evidence type="ECO:0000313" key="2">
    <source>
        <dbReference type="EMBL" id="HBU50011.1"/>
    </source>
</evidence>
<keyword evidence="2" id="KW-0808">Transferase</keyword>
<dbReference type="SUPFAM" id="SSF53756">
    <property type="entry name" value="UDP-Glycosyltransferase/glycogen phosphorylase"/>
    <property type="match status" value="1"/>
</dbReference>
<dbReference type="EMBL" id="DONK01000029">
    <property type="protein sequence ID" value="HBU50011.1"/>
    <property type="molecule type" value="Genomic_DNA"/>
</dbReference>
<dbReference type="Gene3D" id="3.40.50.2000">
    <property type="entry name" value="Glycogen Phosphorylase B"/>
    <property type="match status" value="2"/>
</dbReference>
<evidence type="ECO:0000313" key="1">
    <source>
        <dbReference type="EMBL" id="HAW77801.1"/>
    </source>
</evidence>
<accession>A0A358DUQ6</accession>
<dbReference type="EMBL" id="DNAN01000663">
    <property type="protein sequence ID" value="HAW77801.1"/>
    <property type="molecule type" value="Genomic_DNA"/>
</dbReference>